<evidence type="ECO:0000256" key="4">
    <source>
        <dbReference type="ARBA" id="ARBA00022801"/>
    </source>
</evidence>
<dbReference type="RefSeq" id="WP_092913033.1">
    <property type="nucleotide sequence ID" value="NZ_FOXB01000027.1"/>
</dbReference>
<sequence length="335" mass="39329">MQKSDRTHFIISPGKLRRKDNNIYFDRYDEDGEVVQTKILPINAIDEIYLLARVEVDSYTIAFLADNNILLYLFSPYQSFRGNFYPNTPNSVNKSGFVLLQQVRAFDDPKQRLYIAKAVTEGQIRNGAYNCNRRDVVFDEAPYMEALEKAKSISEVMAVEGSFKKSYYQAWNKIIKNQRSFKFTTRSKRPPADKINAMISYINTRIYNVVLSEIYKTELDPRIGFLHEPNYRALSLHLDIAEIFKPVIGDNLIFTLLNREQITAKTFKTDAKRIRFTNEAIQTIEIEMIKKLTDQIKIGEQRLTWRQVIRREINHLKRCICEYDSYQPFIQSEPK</sequence>
<dbReference type="EC" id="3.1.-.-" evidence="9"/>
<dbReference type="NCBIfam" id="TIGR00287">
    <property type="entry name" value="cas1"/>
    <property type="match status" value="1"/>
</dbReference>
<dbReference type="GO" id="GO:0046872">
    <property type="term" value="F:metal ion binding"/>
    <property type="evidence" value="ECO:0007669"/>
    <property type="project" value="UniProtKB-UniRule"/>
</dbReference>
<dbReference type="Gene3D" id="3.100.10.20">
    <property type="entry name" value="CRISPR-associated endonuclease Cas1, N-terminal domain"/>
    <property type="match status" value="1"/>
</dbReference>
<evidence type="ECO:0000256" key="7">
    <source>
        <dbReference type="ARBA" id="ARBA00023125"/>
    </source>
</evidence>
<comment type="function">
    <text evidence="9">CRISPR (clustered regularly interspaced short palindromic repeat), is an adaptive immune system that provides protection against mobile genetic elements (viruses, transposable elements and conjugative plasmids). CRISPR clusters contain spacers, sequences complementary to antecedent mobile elements, and target invading nucleic acids. CRISPR clusters are transcribed and processed into CRISPR RNA (crRNA). Acts as a dsDNA endonuclease. Involved in the integration of spacer DNA into the CRISPR cassette.</text>
</comment>
<dbReference type="PANTHER" id="PTHR43219">
    <property type="entry name" value="CRISPR-ASSOCIATED ENDONUCLEASE CAS1"/>
    <property type="match status" value="1"/>
</dbReference>
<keyword evidence="1 9" id="KW-0540">Nuclease</keyword>
<evidence type="ECO:0000256" key="8">
    <source>
        <dbReference type="ARBA" id="ARBA00023211"/>
    </source>
</evidence>
<dbReference type="EMBL" id="FOXB01000027">
    <property type="protein sequence ID" value="SFP59298.1"/>
    <property type="molecule type" value="Genomic_DNA"/>
</dbReference>
<evidence type="ECO:0000256" key="9">
    <source>
        <dbReference type="HAMAP-Rule" id="MF_01470"/>
    </source>
</evidence>
<evidence type="ECO:0000256" key="2">
    <source>
        <dbReference type="ARBA" id="ARBA00022723"/>
    </source>
</evidence>
<dbReference type="PANTHER" id="PTHR43219:SF2">
    <property type="entry name" value="CRISPR-ASSOCIATED ENDONUCLEASE CAS1"/>
    <property type="match status" value="1"/>
</dbReference>
<accession>A0A1I5RL58</accession>
<evidence type="ECO:0000313" key="10">
    <source>
        <dbReference type="EMBL" id="SFP59298.1"/>
    </source>
</evidence>
<dbReference type="GO" id="GO:0051607">
    <property type="term" value="P:defense response to virus"/>
    <property type="evidence" value="ECO:0007669"/>
    <property type="project" value="UniProtKB-UniRule"/>
</dbReference>
<keyword evidence="7 9" id="KW-0238">DNA-binding</keyword>
<comment type="similarity">
    <text evidence="9">Belongs to the CRISPR-associated endonuclease Cas1 family.</text>
</comment>
<keyword evidence="4 9" id="KW-0378">Hydrolase</keyword>
<protein>
    <recommendedName>
        <fullName evidence="9">CRISPR-associated endonuclease Cas1</fullName>
        <ecNumber evidence="9">3.1.-.-</ecNumber>
    </recommendedName>
</protein>
<evidence type="ECO:0000313" key="11">
    <source>
        <dbReference type="Proteomes" id="UP000199227"/>
    </source>
</evidence>
<dbReference type="GO" id="GO:0004520">
    <property type="term" value="F:DNA endonuclease activity"/>
    <property type="evidence" value="ECO:0007669"/>
    <property type="project" value="InterPro"/>
</dbReference>
<dbReference type="GO" id="GO:0016787">
    <property type="term" value="F:hydrolase activity"/>
    <property type="evidence" value="ECO:0007669"/>
    <property type="project" value="UniProtKB-KW"/>
</dbReference>
<dbReference type="InterPro" id="IPR042211">
    <property type="entry name" value="CRISPR-assoc_Cas1_N"/>
</dbReference>
<dbReference type="Gene3D" id="1.20.120.920">
    <property type="entry name" value="CRISPR-associated endonuclease Cas1, C-terminal domain"/>
    <property type="match status" value="1"/>
</dbReference>
<keyword evidence="6 9" id="KW-0051">Antiviral defense</keyword>
<dbReference type="InterPro" id="IPR042206">
    <property type="entry name" value="CRISPR-assoc_Cas1_C"/>
</dbReference>
<evidence type="ECO:0000256" key="5">
    <source>
        <dbReference type="ARBA" id="ARBA00022842"/>
    </source>
</evidence>
<proteinExistence type="inferred from homology"/>
<keyword evidence="5 9" id="KW-0460">Magnesium</keyword>
<evidence type="ECO:0000256" key="3">
    <source>
        <dbReference type="ARBA" id="ARBA00022759"/>
    </source>
</evidence>
<dbReference type="Pfam" id="PF01867">
    <property type="entry name" value="Cas_Cas1"/>
    <property type="match status" value="1"/>
</dbReference>
<name>A0A1I5RL58_9BACT</name>
<comment type="cofactor">
    <cofactor evidence="9">
        <name>Mg(2+)</name>
        <dbReference type="ChEBI" id="CHEBI:18420"/>
    </cofactor>
    <cofactor evidence="9">
        <name>Mn(2+)</name>
        <dbReference type="ChEBI" id="CHEBI:29035"/>
    </cofactor>
</comment>
<dbReference type="STRING" id="223786.SAMN05216234_12731"/>
<dbReference type="InterPro" id="IPR002729">
    <property type="entry name" value="CRISPR-assoc_Cas1"/>
</dbReference>
<evidence type="ECO:0000256" key="6">
    <source>
        <dbReference type="ARBA" id="ARBA00023118"/>
    </source>
</evidence>
<dbReference type="InterPro" id="IPR019858">
    <property type="entry name" value="CRISPR-assoc_Cas1_HMARI/TNEAP"/>
</dbReference>
<dbReference type="OrthoDB" id="9803119at2"/>
<keyword evidence="2 9" id="KW-0479">Metal-binding</keyword>
<dbReference type="GO" id="GO:0003677">
    <property type="term" value="F:DNA binding"/>
    <property type="evidence" value="ECO:0007669"/>
    <property type="project" value="UniProtKB-KW"/>
</dbReference>
<feature type="binding site" evidence="9">
    <location>
        <position position="227"/>
    </location>
    <ligand>
        <name>Mn(2+)</name>
        <dbReference type="ChEBI" id="CHEBI:29035"/>
    </ligand>
</feature>
<keyword evidence="8 9" id="KW-0464">Manganese</keyword>
<organism evidence="10 11">
    <name type="scientific">Hydrogenimonas thermophila</name>
    <dbReference type="NCBI Taxonomy" id="223786"/>
    <lineage>
        <taxon>Bacteria</taxon>
        <taxon>Pseudomonadati</taxon>
        <taxon>Campylobacterota</taxon>
        <taxon>Epsilonproteobacteria</taxon>
        <taxon>Campylobacterales</taxon>
        <taxon>Hydrogenimonadaceae</taxon>
        <taxon>Hydrogenimonas</taxon>
    </lineage>
</organism>
<dbReference type="Proteomes" id="UP000199227">
    <property type="component" value="Unassembled WGS sequence"/>
</dbReference>
<dbReference type="GO" id="GO:0043571">
    <property type="term" value="P:maintenance of CRISPR repeat elements"/>
    <property type="evidence" value="ECO:0007669"/>
    <property type="project" value="UniProtKB-UniRule"/>
</dbReference>
<comment type="subunit">
    <text evidence="9">Homodimer, forms a heterotetramer with a Cas2 homodimer.</text>
</comment>
<keyword evidence="3 9" id="KW-0255">Endonuclease</keyword>
<feature type="binding site" evidence="9">
    <location>
        <position position="242"/>
    </location>
    <ligand>
        <name>Mn(2+)</name>
        <dbReference type="ChEBI" id="CHEBI:29035"/>
    </ligand>
</feature>
<keyword evidence="11" id="KW-1185">Reference proteome</keyword>
<dbReference type="HAMAP" id="MF_01470">
    <property type="entry name" value="Cas1"/>
    <property type="match status" value="1"/>
</dbReference>
<reference evidence="10 11" key="1">
    <citation type="submission" date="2016-10" db="EMBL/GenBank/DDBJ databases">
        <authorList>
            <person name="de Groot N.N."/>
        </authorList>
    </citation>
    <scope>NUCLEOTIDE SEQUENCE [LARGE SCALE GENOMIC DNA]</scope>
    <source>
        <strain evidence="10 11">EP1-55-1</strain>
    </source>
</reference>
<feature type="binding site" evidence="9">
    <location>
        <position position="160"/>
    </location>
    <ligand>
        <name>Mn(2+)</name>
        <dbReference type="ChEBI" id="CHEBI:29035"/>
    </ligand>
</feature>
<gene>
    <name evidence="9" type="primary">cas1</name>
    <name evidence="10" type="ORF">SAMN05216234_12731</name>
</gene>
<evidence type="ECO:0000256" key="1">
    <source>
        <dbReference type="ARBA" id="ARBA00022722"/>
    </source>
</evidence>
<dbReference type="AlphaFoldDB" id="A0A1I5RL58"/>